<dbReference type="EMBL" id="CP144698">
    <property type="protein sequence ID" value="WVZ17032.1"/>
    <property type="molecule type" value="Genomic_DNA"/>
</dbReference>
<name>A0AAQ3NYA3_VIGMU</name>
<keyword evidence="2" id="KW-1185">Reference proteome</keyword>
<sequence length="123" mass="13851">MGEEFEVFVLDFSSRNIFNEIPIAISRSPVACCSVIGLVNMRYDSSNVTAFLAVVIMAVVAAPKRAMSDNTETWPINVAIASNTNTPYTYRCCKKRIRCLKCSSNFVRKATKVKYERSNSFQF</sequence>
<accession>A0AAQ3NYA3</accession>
<evidence type="ECO:0000313" key="1">
    <source>
        <dbReference type="EMBL" id="WVZ17032.1"/>
    </source>
</evidence>
<dbReference type="AlphaFoldDB" id="A0AAQ3NYA3"/>
<gene>
    <name evidence="1" type="ORF">V8G54_010014</name>
</gene>
<organism evidence="1 2">
    <name type="scientific">Vigna mungo</name>
    <name type="common">Black gram</name>
    <name type="synonym">Phaseolus mungo</name>
    <dbReference type="NCBI Taxonomy" id="3915"/>
    <lineage>
        <taxon>Eukaryota</taxon>
        <taxon>Viridiplantae</taxon>
        <taxon>Streptophyta</taxon>
        <taxon>Embryophyta</taxon>
        <taxon>Tracheophyta</taxon>
        <taxon>Spermatophyta</taxon>
        <taxon>Magnoliopsida</taxon>
        <taxon>eudicotyledons</taxon>
        <taxon>Gunneridae</taxon>
        <taxon>Pentapetalae</taxon>
        <taxon>rosids</taxon>
        <taxon>fabids</taxon>
        <taxon>Fabales</taxon>
        <taxon>Fabaceae</taxon>
        <taxon>Papilionoideae</taxon>
        <taxon>50 kb inversion clade</taxon>
        <taxon>NPAAA clade</taxon>
        <taxon>indigoferoid/millettioid clade</taxon>
        <taxon>Phaseoleae</taxon>
        <taxon>Vigna</taxon>
    </lineage>
</organism>
<reference evidence="1 2" key="1">
    <citation type="journal article" date="2023" name="Life. Sci Alliance">
        <title>Evolutionary insights into 3D genome organization and epigenetic landscape of Vigna mungo.</title>
        <authorList>
            <person name="Junaid A."/>
            <person name="Singh B."/>
            <person name="Bhatia S."/>
        </authorList>
    </citation>
    <scope>NUCLEOTIDE SEQUENCE [LARGE SCALE GENOMIC DNA]</scope>
    <source>
        <strain evidence="1">Urdbean</strain>
    </source>
</reference>
<proteinExistence type="predicted"/>
<dbReference type="Proteomes" id="UP001374535">
    <property type="component" value="Chromosome 3"/>
</dbReference>
<evidence type="ECO:0000313" key="2">
    <source>
        <dbReference type="Proteomes" id="UP001374535"/>
    </source>
</evidence>
<protein>
    <submittedName>
        <fullName evidence="1">Uncharacterized protein</fullName>
    </submittedName>
</protein>